<sequence>MAYETTDELLAEISDHWVKDHRGNLYKLFDTYNGGLEQISDMANKVEKWRAIQDAEGATLDLFGQDLSTSRPTKEDDPYRFLLRLKVLLSRAQGTIPSIVKITSTALGTTQDIKIWNTAAPRHIGIQLPWDYINDVYIQRFLVDNLQHMLALGYWIDEIVFVTTTKLPLYVGMGTQIKHRKIERSPVKWWTGWKARTSDKQYIGIATQFKHHNTLSSNTKWWTGWKAESTRSQFIGVVGQLAKSSVWATTAVWSKPQTAEIHAGLTIGNKTLTTTTQSIATE</sequence>
<dbReference type="Proteomes" id="UP000289808">
    <property type="component" value="Unassembled WGS sequence"/>
</dbReference>
<gene>
    <name evidence="1" type="ORF">ERD32_01260</name>
</gene>
<accession>A0A4Q0LXN2</accession>
<evidence type="ECO:0000313" key="1">
    <source>
        <dbReference type="EMBL" id="RXF60024.1"/>
    </source>
</evidence>
<evidence type="ECO:0000313" key="2">
    <source>
        <dbReference type="Proteomes" id="UP000289808"/>
    </source>
</evidence>
<dbReference type="AlphaFoldDB" id="A0A4Q0LXN2"/>
<organism evidence="1 2">
    <name type="scientific">Lactobacillus crispatus</name>
    <dbReference type="NCBI Taxonomy" id="47770"/>
    <lineage>
        <taxon>Bacteria</taxon>
        <taxon>Bacillati</taxon>
        <taxon>Bacillota</taxon>
        <taxon>Bacilli</taxon>
        <taxon>Lactobacillales</taxon>
        <taxon>Lactobacillaceae</taxon>
        <taxon>Lactobacillus</taxon>
    </lineage>
</organism>
<dbReference type="EMBL" id="SCLX01000005">
    <property type="protein sequence ID" value="RXF60024.1"/>
    <property type="molecule type" value="Genomic_DNA"/>
</dbReference>
<comment type="caution">
    <text evidence="1">The sequence shown here is derived from an EMBL/GenBank/DDBJ whole genome shotgun (WGS) entry which is preliminary data.</text>
</comment>
<proteinExistence type="predicted"/>
<name>A0A4Q0LXN2_9LACO</name>
<dbReference type="RefSeq" id="WP_101885500.1">
    <property type="nucleotide sequence ID" value="NZ_CP114552.1"/>
</dbReference>
<reference evidence="1 2" key="1">
    <citation type="submission" date="2019-01" db="EMBL/GenBank/DDBJ databases">
        <title>The genome sequence of Lactobacillus crispatus L49.</title>
        <authorList>
            <person name="Zhong J."/>
            <person name="Zhang J."/>
        </authorList>
    </citation>
    <scope>NUCLEOTIDE SEQUENCE [LARGE SCALE GENOMIC DNA]</scope>
    <source>
        <strain evidence="1 2">L49</strain>
    </source>
</reference>
<protein>
    <submittedName>
        <fullName evidence="1">Uncharacterized protein</fullName>
    </submittedName>
</protein>